<dbReference type="Proteomes" id="UP000569914">
    <property type="component" value="Unassembled WGS sequence"/>
</dbReference>
<sequence>MARFTTRELSKRTFDDFAHFFTQVHGCHCTLYLLGRHLTPLPGSAKERARLLGAPDRSQKHFPHRDLMRARELEVVRELIEQGTATGILVYADGEPVGWCHYGRTDEIPVHRDESVPPRMFARDPTTRWRINCYVTRIDHRRQGVATRALKATIAAIRKRGGGWVEVTTMAFPHHDPLLPKLRKTFGWASPEVADHIRENWPSREIPGIGRLNACGASSRTLDHAGRMSMYEKVGFQAVARDPYRGSDDPRYPWHFVLMRLEV</sequence>
<dbReference type="InterPro" id="IPR000182">
    <property type="entry name" value="GNAT_dom"/>
</dbReference>
<name>A0A7Y9IAF8_9ACTN</name>
<dbReference type="InterPro" id="IPR016181">
    <property type="entry name" value="Acyl_CoA_acyltransferase"/>
</dbReference>
<evidence type="ECO:0000313" key="3">
    <source>
        <dbReference type="Proteomes" id="UP000569914"/>
    </source>
</evidence>
<dbReference type="CDD" id="cd04301">
    <property type="entry name" value="NAT_SF"/>
    <property type="match status" value="1"/>
</dbReference>
<dbReference type="GO" id="GO:0016747">
    <property type="term" value="F:acyltransferase activity, transferring groups other than amino-acyl groups"/>
    <property type="evidence" value="ECO:0007669"/>
    <property type="project" value="InterPro"/>
</dbReference>
<organism evidence="2 3">
    <name type="scientific">Microlunatus parietis</name>
    <dbReference type="NCBI Taxonomy" id="682979"/>
    <lineage>
        <taxon>Bacteria</taxon>
        <taxon>Bacillati</taxon>
        <taxon>Actinomycetota</taxon>
        <taxon>Actinomycetes</taxon>
        <taxon>Propionibacteriales</taxon>
        <taxon>Propionibacteriaceae</taxon>
        <taxon>Microlunatus</taxon>
    </lineage>
</organism>
<keyword evidence="2" id="KW-0808">Transferase</keyword>
<proteinExistence type="predicted"/>
<dbReference type="RefSeq" id="WP_179754614.1">
    <property type="nucleotide sequence ID" value="NZ_JACCBU010000001.1"/>
</dbReference>
<dbReference type="Gene3D" id="3.40.630.30">
    <property type="match status" value="1"/>
</dbReference>
<protein>
    <submittedName>
        <fullName evidence="2">GNAT superfamily N-acetyltransferase</fullName>
    </submittedName>
</protein>
<reference evidence="2 3" key="1">
    <citation type="submission" date="2020-07" db="EMBL/GenBank/DDBJ databases">
        <title>Sequencing the genomes of 1000 actinobacteria strains.</title>
        <authorList>
            <person name="Klenk H.-P."/>
        </authorList>
    </citation>
    <scope>NUCLEOTIDE SEQUENCE [LARGE SCALE GENOMIC DNA]</scope>
    <source>
        <strain evidence="2 3">DSM 22083</strain>
    </source>
</reference>
<dbReference type="Pfam" id="PF00583">
    <property type="entry name" value="Acetyltransf_1"/>
    <property type="match status" value="1"/>
</dbReference>
<evidence type="ECO:0000259" key="1">
    <source>
        <dbReference type="PROSITE" id="PS51186"/>
    </source>
</evidence>
<dbReference type="SUPFAM" id="SSF55729">
    <property type="entry name" value="Acyl-CoA N-acyltransferases (Nat)"/>
    <property type="match status" value="1"/>
</dbReference>
<keyword evidence="3" id="KW-1185">Reference proteome</keyword>
<accession>A0A7Y9IAF8</accession>
<evidence type="ECO:0000313" key="2">
    <source>
        <dbReference type="EMBL" id="NYE73254.1"/>
    </source>
</evidence>
<comment type="caution">
    <text evidence="2">The sequence shown here is derived from an EMBL/GenBank/DDBJ whole genome shotgun (WGS) entry which is preliminary data.</text>
</comment>
<dbReference type="PROSITE" id="PS51186">
    <property type="entry name" value="GNAT"/>
    <property type="match status" value="1"/>
</dbReference>
<dbReference type="AlphaFoldDB" id="A0A7Y9IAF8"/>
<dbReference type="EMBL" id="JACCBU010000001">
    <property type="protein sequence ID" value="NYE73254.1"/>
    <property type="molecule type" value="Genomic_DNA"/>
</dbReference>
<feature type="domain" description="N-acetyltransferase" evidence="1">
    <location>
        <begin position="47"/>
        <end position="263"/>
    </location>
</feature>
<gene>
    <name evidence="2" type="ORF">BKA15_004583</name>
</gene>